<evidence type="ECO:0000256" key="1">
    <source>
        <dbReference type="ARBA" id="ARBA00022857"/>
    </source>
</evidence>
<evidence type="ECO:0000256" key="3">
    <source>
        <dbReference type="ARBA" id="ARBA00023277"/>
    </source>
</evidence>
<dbReference type="EC" id="5.1.3.20" evidence="5"/>
<dbReference type="Gene3D" id="3.90.25.10">
    <property type="entry name" value="UDP-galactose 4-epimerase, domain 1"/>
    <property type="match status" value="1"/>
</dbReference>
<dbReference type="NCBIfam" id="TIGR02197">
    <property type="entry name" value="heptose_epim"/>
    <property type="match status" value="1"/>
</dbReference>
<dbReference type="EMBL" id="LNQE01000824">
    <property type="protein sequence ID" value="KUG24750.1"/>
    <property type="molecule type" value="Genomic_DNA"/>
</dbReference>
<dbReference type="AlphaFoldDB" id="A0A0W8FVJ5"/>
<evidence type="ECO:0000259" key="4">
    <source>
        <dbReference type="Pfam" id="PF01370"/>
    </source>
</evidence>
<keyword evidence="2 5" id="KW-0413">Isomerase</keyword>
<feature type="domain" description="NAD-dependent epimerase/dehydratase" evidence="4">
    <location>
        <begin position="2"/>
        <end position="244"/>
    </location>
</feature>
<dbReference type="GO" id="GO:0005975">
    <property type="term" value="P:carbohydrate metabolic process"/>
    <property type="evidence" value="ECO:0007669"/>
    <property type="project" value="InterPro"/>
</dbReference>
<dbReference type="PANTHER" id="PTHR43103">
    <property type="entry name" value="NUCLEOSIDE-DIPHOSPHATE-SUGAR EPIMERASE"/>
    <property type="match status" value="1"/>
</dbReference>
<dbReference type="CDD" id="cd05248">
    <property type="entry name" value="ADP_GME_SDR_e"/>
    <property type="match status" value="1"/>
</dbReference>
<dbReference type="SUPFAM" id="SSF51735">
    <property type="entry name" value="NAD(P)-binding Rossmann-fold domains"/>
    <property type="match status" value="1"/>
</dbReference>
<dbReference type="HAMAP" id="MF_01601">
    <property type="entry name" value="Heptose_epimerase"/>
    <property type="match status" value="1"/>
</dbReference>
<evidence type="ECO:0000313" key="5">
    <source>
        <dbReference type="EMBL" id="KUG24750.1"/>
    </source>
</evidence>
<dbReference type="GO" id="GO:0050661">
    <property type="term" value="F:NADP binding"/>
    <property type="evidence" value="ECO:0007669"/>
    <property type="project" value="InterPro"/>
</dbReference>
<sequence length="324" mass="36990">MIIITGGAGFIGSATVWKLNQTGRNDIVIVDELGDGEKWKNLNGLSYADIYHKADFLDMVLDNEVPFKPEAIIHLGACSSTTEKDADYLLHNNFVYTVELAKYALERDIRFIYASSAATYGSGEFGYDDNEDELEKLRPLNMYGYSKQMFDLWAKQNKVLDRIVGLKYFNVYGPNEFHKGDMRSVVHKSFEQIRDTGKVKLFKSTDSKYKDGGQMRDFIYVKDAVDMTLFFLDIPGINGLYNIGTGKARTWNDLVTAVFKAVGKPINIEYIDMPQQLIGKYQNFTEAKMNKIKEAGYKKEITSLEKGVDDYVKNYLLKNEFLAW</sequence>
<dbReference type="Gene3D" id="3.40.50.720">
    <property type="entry name" value="NAD(P)-binding Rossmann-like Domain"/>
    <property type="match status" value="1"/>
</dbReference>
<accession>A0A0W8FVJ5</accession>
<dbReference type="InterPro" id="IPR036291">
    <property type="entry name" value="NAD(P)-bd_dom_sf"/>
</dbReference>
<reference evidence="5" key="1">
    <citation type="journal article" date="2015" name="Proc. Natl. Acad. Sci. U.S.A.">
        <title>Networks of energetic and metabolic interactions define dynamics in microbial communities.</title>
        <authorList>
            <person name="Embree M."/>
            <person name="Liu J.K."/>
            <person name="Al-Bassam M.M."/>
            <person name="Zengler K."/>
        </authorList>
    </citation>
    <scope>NUCLEOTIDE SEQUENCE</scope>
</reference>
<comment type="caution">
    <text evidence="5">The sequence shown here is derived from an EMBL/GenBank/DDBJ whole genome shotgun (WGS) entry which is preliminary data.</text>
</comment>
<dbReference type="InterPro" id="IPR011912">
    <property type="entry name" value="Heptose_epim"/>
</dbReference>
<protein>
    <submittedName>
        <fullName evidence="5">Adp-l-glycero-d-manno-heptose-6-epimerase</fullName>
        <ecNumber evidence="5">5.1.3.20</ecNumber>
    </submittedName>
</protein>
<gene>
    <name evidence="5" type="ORF">ASZ90_005441</name>
</gene>
<name>A0A0W8FVJ5_9ZZZZ</name>
<dbReference type="InterPro" id="IPR001509">
    <property type="entry name" value="Epimerase_deHydtase"/>
</dbReference>
<dbReference type="PANTHER" id="PTHR43103:SF3">
    <property type="entry name" value="ADP-L-GLYCERO-D-MANNO-HEPTOSE-6-EPIMERASE"/>
    <property type="match status" value="1"/>
</dbReference>
<dbReference type="GO" id="GO:0008712">
    <property type="term" value="F:ADP-glyceromanno-heptose 6-epimerase activity"/>
    <property type="evidence" value="ECO:0007669"/>
    <property type="project" value="UniProtKB-EC"/>
</dbReference>
<keyword evidence="1" id="KW-0521">NADP</keyword>
<dbReference type="Pfam" id="PF01370">
    <property type="entry name" value="Epimerase"/>
    <property type="match status" value="1"/>
</dbReference>
<proteinExistence type="inferred from homology"/>
<organism evidence="5">
    <name type="scientific">hydrocarbon metagenome</name>
    <dbReference type="NCBI Taxonomy" id="938273"/>
    <lineage>
        <taxon>unclassified sequences</taxon>
        <taxon>metagenomes</taxon>
        <taxon>ecological metagenomes</taxon>
    </lineage>
</organism>
<evidence type="ECO:0000256" key="2">
    <source>
        <dbReference type="ARBA" id="ARBA00023235"/>
    </source>
</evidence>
<keyword evidence="3" id="KW-0119">Carbohydrate metabolism</keyword>